<dbReference type="AlphaFoldDB" id="A0A6P2K566"/>
<dbReference type="GO" id="GO:0005886">
    <property type="term" value="C:plasma membrane"/>
    <property type="evidence" value="ECO:0007669"/>
    <property type="project" value="TreeGrafter"/>
</dbReference>
<accession>A0A6P2K566</accession>
<keyword evidence="2" id="KW-1133">Transmembrane helix</keyword>
<organism evidence="4 5">
    <name type="scientific">Burkholderia lata (strain ATCC 17760 / DSM 23089 / LMG 22485 / NCIMB 9086 / R18194 / 383)</name>
    <dbReference type="NCBI Taxonomy" id="482957"/>
    <lineage>
        <taxon>Bacteria</taxon>
        <taxon>Pseudomonadati</taxon>
        <taxon>Pseudomonadota</taxon>
        <taxon>Betaproteobacteria</taxon>
        <taxon>Burkholderiales</taxon>
        <taxon>Burkholderiaceae</taxon>
        <taxon>Burkholderia</taxon>
        <taxon>Burkholderia cepacia complex</taxon>
    </lineage>
</organism>
<dbReference type="Pfam" id="PF05170">
    <property type="entry name" value="AsmA"/>
    <property type="match status" value="1"/>
</dbReference>
<dbReference type="PANTHER" id="PTHR30441:SF9">
    <property type="entry name" value="ASMA FAMILY PROTEIN YHJG"/>
    <property type="match status" value="1"/>
</dbReference>
<feature type="domain" description="AsmA" evidence="3">
    <location>
        <begin position="8"/>
        <end position="689"/>
    </location>
</feature>
<evidence type="ECO:0000256" key="2">
    <source>
        <dbReference type="SAM" id="Phobius"/>
    </source>
</evidence>
<dbReference type="Proteomes" id="UP000494174">
    <property type="component" value="Unassembled WGS sequence"/>
</dbReference>
<sequence>MHISHTVGKAAAWLAVIVTLALAALVVFMVTFDWNRARPWVDDTVSDAIGRQFAINGDLRIGWRRPVSEQGWRAWVPWPRFSAHNVTIANPDWARTKNFVTLDVISFEVEALPLMARHIVIPAIDLVNPSVDLERLRDGRVNWTLKLKEPAQPGRWTLDLHEIAFAQGNLVYYDQQKQFDLSAVIDTLGQSIPFGAVMKQQEALAHHESAQAVGPAGQKKLAAQAHAGSTQPVVPASGAEAASRASAAASQALAAASHAAAMNSGTAIASAASGPLAASSAPAPAAAASGTTASAASSAPASAAAASGATASTTTSASAAAAPTASATVGTYTIGWTVKGTYKKGQVVGTGKIGNLLELQGTQRPFPVQADLRFGDTHLALVGTLTDPSHLAAVDLRLWLAGASMAHLYEVTGITLPETPPYATDGRLVGQFRAAGNVFKYEDFTGRVGGSDLGGTLVYVSREPRPLLSGTLESRLLQFSDLAPLIGADTNASKARRGAAVAQPANKALPVEAFRTDRWKKIDADVRFTGRRIVKTASLPITDLSTHVVMHDGVLTLNPLNFGVAGGTLASNIHLDGSGVPLKGRFTLQARHLKLKQLFPTFQVMQTALGEVNGDAALSATGNSPAALAATSNGEVKTLVTDGTVSLLLMEAAGLNVANVVYEKLFGTRDVRINCGVADFVVTNGVLDSRVFALDTEDAVIGIDGNVNLRDETMNLTVHPHTKGFRIISLRSPLYVTGSFKQPHVGVKPGALIARGGAAIGLGLLNPLASVLALLQPGRNRPLPCQQMLADMEQHPTAPPPGIRQKTKAAPAYMNALPAASSASAPAGAEPRHAE</sequence>
<reference evidence="4 5" key="1">
    <citation type="submission" date="2019-09" db="EMBL/GenBank/DDBJ databases">
        <authorList>
            <person name="Depoorter E."/>
        </authorList>
    </citation>
    <scope>NUCLEOTIDE SEQUENCE [LARGE SCALE GENOMIC DNA]</scope>
    <source>
        <strain evidence="4">R-15945</strain>
    </source>
</reference>
<keyword evidence="2" id="KW-0812">Transmembrane</keyword>
<evidence type="ECO:0000313" key="4">
    <source>
        <dbReference type="EMBL" id="VWB52219.1"/>
    </source>
</evidence>
<evidence type="ECO:0000313" key="5">
    <source>
        <dbReference type="Proteomes" id="UP000494174"/>
    </source>
</evidence>
<dbReference type="InterPro" id="IPR052894">
    <property type="entry name" value="AsmA-related"/>
</dbReference>
<feature type="transmembrane region" description="Helical" evidence="2">
    <location>
        <begin position="12"/>
        <end position="32"/>
    </location>
</feature>
<name>A0A6P2K566_BURL3</name>
<evidence type="ECO:0000256" key="1">
    <source>
        <dbReference type="SAM" id="MobiDB-lite"/>
    </source>
</evidence>
<dbReference type="InterPro" id="IPR007844">
    <property type="entry name" value="AsmA"/>
</dbReference>
<evidence type="ECO:0000259" key="3">
    <source>
        <dbReference type="Pfam" id="PF05170"/>
    </source>
</evidence>
<dbReference type="GO" id="GO:0090313">
    <property type="term" value="P:regulation of protein targeting to membrane"/>
    <property type="evidence" value="ECO:0007669"/>
    <property type="project" value="TreeGrafter"/>
</dbReference>
<protein>
    <submittedName>
        <fullName evidence="4">AsmA family protein</fullName>
    </submittedName>
</protein>
<keyword evidence="2" id="KW-0472">Membrane</keyword>
<dbReference type="PANTHER" id="PTHR30441">
    <property type="entry name" value="DUF748 DOMAIN-CONTAINING PROTEIN"/>
    <property type="match status" value="1"/>
</dbReference>
<dbReference type="RefSeq" id="WP_174968619.1">
    <property type="nucleotide sequence ID" value="NZ_CABVPU010000007.1"/>
</dbReference>
<dbReference type="EMBL" id="CABVPU010000007">
    <property type="protein sequence ID" value="VWB52219.1"/>
    <property type="molecule type" value="Genomic_DNA"/>
</dbReference>
<gene>
    <name evidence="4" type="ORF">BLA15945_02429</name>
</gene>
<proteinExistence type="predicted"/>
<feature type="region of interest" description="Disordered" evidence="1">
    <location>
        <begin position="208"/>
        <end position="236"/>
    </location>
</feature>